<feature type="binding site" evidence="4">
    <location>
        <begin position="58"/>
        <end position="61"/>
    </location>
    <ligand>
        <name>GTP</name>
        <dbReference type="ChEBI" id="CHEBI:37565"/>
    </ligand>
</feature>
<dbReference type="PIRSF" id="PIRSF005052">
    <property type="entry name" value="P-loopkin"/>
    <property type="match status" value="1"/>
</dbReference>
<dbReference type="AlphaFoldDB" id="A0A0C5VPD4"/>
<dbReference type="PANTHER" id="PTHR30448">
    <property type="entry name" value="RNASE ADAPTER PROTEIN RAPZ"/>
    <property type="match status" value="1"/>
</dbReference>
<dbReference type="GO" id="GO:0005524">
    <property type="term" value="F:ATP binding"/>
    <property type="evidence" value="ECO:0007669"/>
    <property type="project" value="UniProtKB-UniRule"/>
</dbReference>
<dbReference type="Pfam" id="PF22740">
    <property type="entry name" value="PapZ_C"/>
    <property type="match status" value="1"/>
</dbReference>
<keyword evidence="1 4" id="KW-0547">Nucleotide-binding</keyword>
<dbReference type="Proteomes" id="UP000032266">
    <property type="component" value="Chromosome"/>
</dbReference>
<organism evidence="7 8">
    <name type="scientific">Gynuella sunshinyii YC6258</name>
    <dbReference type="NCBI Taxonomy" id="1445510"/>
    <lineage>
        <taxon>Bacteria</taxon>
        <taxon>Pseudomonadati</taxon>
        <taxon>Pseudomonadota</taxon>
        <taxon>Gammaproteobacteria</taxon>
        <taxon>Oceanospirillales</taxon>
        <taxon>Saccharospirillaceae</taxon>
        <taxon>Gynuella</taxon>
    </lineage>
</organism>
<dbReference type="HOGENOM" id="CLU_059558_1_1_6"/>
<reference evidence="7 8" key="1">
    <citation type="submission" date="2014-01" db="EMBL/GenBank/DDBJ databases">
        <title>Full genme sequencing of cellulolytic bacterium Gynuella sunshinyii YC6258T gen. nov., sp. nov.</title>
        <authorList>
            <person name="Khan H."/>
            <person name="Chung E.J."/>
            <person name="Chung Y.R."/>
        </authorList>
    </citation>
    <scope>NUCLEOTIDE SEQUENCE [LARGE SCALE GENOMIC DNA]</scope>
    <source>
        <strain evidence="7 8">YC6258</strain>
    </source>
</reference>
<sequence>MKLIIISGRSGSGKTTVLQCLEDNGYNCIDNMPVALLPELTRLLYSEHQESRVAVCIDARNAPSSIKSFPRIVEQLNSKDIHCEIVFLDANDDTLLQRYSATRRKHPLSGETLSLAEAIDREKQILDPIANLADLAIDSTAMSLQELRSLIKQRVAGKQQQHLGLMFTSFGYKHGVPTDADFVFDVRCLPNPYWDPSLRQYTGIDQEIIEFLKREPEVNLMFEDIYRLLDRWIASFEANNRSYLTVAIGCTGGQHRSVFLVEQLASAFRSRNHSTQIRHRELKLNH</sequence>
<keyword evidence="8" id="KW-1185">Reference proteome</keyword>
<dbReference type="SUPFAM" id="SSF52540">
    <property type="entry name" value="P-loop containing nucleoside triphosphate hydrolases"/>
    <property type="match status" value="1"/>
</dbReference>
<feature type="domain" description="RapZ C-terminal" evidence="6">
    <location>
        <begin position="165"/>
        <end position="283"/>
    </location>
</feature>
<evidence type="ECO:0000256" key="3">
    <source>
        <dbReference type="ARBA" id="ARBA00023134"/>
    </source>
</evidence>
<dbReference type="EMBL" id="CP007142">
    <property type="protein sequence ID" value="AJQ96512.1"/>
    <property type="molecule type" value="Genomic_DNA"/>
</dbReference>
<accession>A0A0C5VPD4</accession>
<dbReference type="RefSeq" id="WP_044618508.1">
    <property type="nucleotide sequence ID" value="NZ_CP007142.1"/>
</dbReference>
<evidence type="ECO:0000259" key="6">
    <source>
        <dbReference type="Pfam" id="PF22740"/>
    </source>
</evidence>
<name>A0A0C5VPD4_9GAMM</name>
<keyword evidence="2 4" id="KW-0067">ATP-binding</keyword>
<dbReference type="InterPro" id="IPR005337">
    <property type="entry name" value="RapZ-like"/>
</dbReference>
<keyword evidence="7" id="KW-0418">Kinase</keyword>
<dbReference type="STRING" id="1445510.YC6258_04480"/>
<evidence type="ECO:0000256" key="1">
    <source>
        <dbReference type="ARBA" id="ARBA00022741"/>
    </source>
</evidence>
<protein>
    <submittedName>
        <fullName evidence="7">Putative P-loop-containing kinase</fullName>
    </submittedName>
</protein>
<dbReference type="GO" id="GO:0016301">
    <property type="term" value="F:kinase activity"/>
    <property type="evidence" value="ECO:0007669"/>
    <property type="project" value="UniProtKB-KW"/>
</dbReference>
<keyword evidence="7" id="KW-0808">Transferase</keyword>
<gene>
    <name evidence="7" type="ORF">YC6258_04480</name>
</gene>
<dbReference type="Pfam" id="PF03668">
    <property type="entry name" value="RapZ-like_N"/>
    <property type="match status" value="1"/>
</dbReference>
<dbReference type="Gene3D" id="3.40.50.300">
    <property type="entry name" value="P-loop containing nucleotide triphosphate hydrolases"/>
    <property type="match status" value="1"/>
</dbReference>
<dbReference type="KEGG" id="gsn:YC6258_04480"/>
<dbReference type="InterPro" id="IPR027417">
    <property type="entry name" value="P-loop_NTPase"/>
</dbReference>
<evidence type="ECO:0000259" key="5">
    <source>
        <dbReference type="Pfam" id="PF03668"/>
    </source>
</evidence>
<evidence type="ECO:0000256" key="4">
    <source>
        <dbReference type="HAMAP-Rule" id="MF_00636"/>
    </source>
</evidence>
<evidence type="ECO:0000313" key="8">
    <source>
        <dbReference type="Proteomes" id="UP000032266"/>
    </source>
</evidence>
<proteinExistence type="inferred from homology"/>
<dbReference type="GO" id="GO:0005525">
    <property type="term" value="F:GTP binding"/>
    <property type="evidence" value="ECO:0007669"/>
    <property type="project" value="UniProtKB-UniRule"/>
</dbReference>
<dbReference type="NCBIfam" id="NF003828">
    <property type="entry name" value="PRK05416.1"/>
    <property type="match status" value="1"/>
</dbReference>
<dbReference type="PATRIC" id="fig|1445510.3.peg.4444"/>
<evidence type="ECO:0000256" key="2">
    <source>
        <dbReference type="ARBA" id="ARBA00022840"/>
    </source>
</evidence>
<dbReference type="PANTHER" id="PTHR30448:SF0">
    <property type="entry name" value="RNASE ADAPTER PROTEIN RAPZ"/>
    <property type="match status" value="1"/>
</dbReference>
<feature type="binding site" evidence="4">
    <location>
        <begin position="8"/>
        <end position="15"/>
    </location>
    <ligand>
        <name>ATP</name>
        <dbReference type="ChEBI" id="CHEBI:30616"/>
    </ligand>
</feature>
<keyword evidence="3 4" id="KW-0342">GTP-binding</keyword>
<dbReference type="InterPro" id="IPR053930">
    <property type="entry name" value="RapZ-like_N"/>
</dbReference>
<dbReference type="OrthoDB" id="9784461at2"/>
<dbReference type="HAMAP" id="MF_00636">
    <property type="entry name" value="RapZ_like"/>
    <property type="match status" value="1"/>
</dbReference>
<evidence type="ECO:0000313" key="7">
    <source>
        <dbReference type="EMBL" id="AJQ96512.1"/>
    </source>
</evidence>
<dbReference type="InterPro" id="IPR053931">
    <property type="entry name" value="RapZ_C"/>
</dbReference>
<feature type="domain" description="RapZ-like N-terminal" evidence="5">
    <location>
        <begin position="1"/>
        <end position="159"/>
    </location>
</feature>